<protein>
    <submittedName>
        <fullName evidence="3">Rossmann-like and DUF2520 domain-containing protein</fullName>
    </submittedName>
</protein>
<evidence type="ECO:0000313" key="3">
    <source>
        <dbReference type="EMBL" id="MFD2548854.1"/>
    </source>
</evidence>
<comment type="caution">
    <text evidence="3">The sequence shown here is derived from an EMBL/GenBank/DDBJ whole genome shotgun (WGS) entry which is preliminary data.</text>
</comment>
<name>A0ABW5KJN2_9SPHI</name>
<gene>
    <name evidence="3" type="ORF">ACFSR5_14475</name>
</gene>
<dbReference type="Gene3D" id="1.10.1040.20">
    <property type="entry name" value="ProC-like, C-terminal domain"/>
    <property type="match status" value="1"/>
</dbReference>
<dbReference type="EMBL" id="JBHULR010000006">
    <property type="protein sequence ID" value="MFD2548854.1"/>
    <property type="molecule type" value="Genomic_DNA"/>
</dbReference>
<accession>A0ABW5KJN2</accession>
<sequence length="255" mass="28088">MNIVIIGSGNVATQLGKAFQQAGHTILQVYSRTQANAIALASLLHTDPVHDLRLLNEQADLYLLAVSDQAIAEVATQLPQNIQGIVVHSSGATDISILRRFSAYGVIYPPQSINKQIEVSLQQVPFGIEGNNSAVAKKLLHLIQDISTKPFSCTSEQRLALHTAAVFANNFTNALFDISYQILKDHALPFDLLKPIIAQTAENVQHHTPASVQTGPAKRKDQQTMNKHLQFLSEKPRWIKIYQQLSEEIASKDVP</sequence>
<dbReference type="InterPro" id="IPR019665">
    <property type="entry name" value="OxRdtase/DH_put_Rossmann_dom"/>
</dbReference>
<dbReference type="Pfam" id="PF10728">
    <property type="entry name" value="DUF2520"/>
    <property type="match status" value="1"/>
</dbReference>
<dbReference type="SUPFAM" id="SSF51735">
    <property type="entry name" value="NAD(P)-binding Rossmann-fold domains"/>
    <property type="match status" value="1"/>
</dbReference>
<evidence type="ECO:0000259" key="2">
    <source>
        <dbReference type="Pfam" id="PF10728"/>
    </source>
</evidence>
<feature type="domain" description="DUF2520" evidence="2">
    <location>
        <begin position="124"/>
        <end position="248"/>
    </location>
</feature>
<dbReference type="PANTHER" id="PTHR40459">
    <property type="entry name" value="CONSERVED HYPOTHETICAL ALANINE AND LEUCINE RICH PROTEIN"/>
    <property type="match status" value="1"/>
</dbReference>
<evidence type="ECO:0000259" key="1">
    <source>
        <dbReference type="Pfam" id="PF10727"/>
    </source>
</evidence>
<dbReference type="RefSeq" id="WP_380905037.1">
    <property type="nucleotide sequence ID" value="NZ_JBHUEG010000005.1"/>
</dbReference>
<proteinExistence type="predicted"/>
<organism evidence="3 4">
    <name type="scientific">Sphingobacterium suaedae</name>
    <dbReference type="NCBI Taxonomy" id="1686402"/>
    <lineage>
        <taxon>Bacteria</taxon>
        <taxon>Pseudomonadati</taxon>
        <taxon>Bacteroidota</taxon>
        <taxon>Sphingobacteriia</taxon>
        <taxon>Sphingobacteriales</taxon>
        <taxon>Sphingobacteriaceae</taxon>
        <taxon>Sphingobacterium</taxon>
    </lineage>
</organism>
<dbReference type="SUPFAM" id="SSF48179">
    <property type="entry name" value="6-phosphogluconate dehydrogenase C-terminal domain-like"/>
    <property type="match status" value="1"/>
</dbReference>
<dbReference type="InterPro" id="IPR018931">
    <property type="entry name" value="DUF2520"/>
</dbReference>
<dbReference type="Pfam" id="PF10727">
    <property type="entry name" value="Rossmann-like"/>
    <property type="match status" value="1"/>
</dbReference>
<dbReference type="Proteomes" id="UP001597545">
    <property type="component" value="Unassembled WGS sequence"/>
</dbReference>
<dbReference type="Gene3D" id="3.40.50.720">
    <property type="entry name" value="NAD(P)-binding Rossmann-like Domain"/>
    <property type="match status" value="1"/>
</dbReference>
<evidence type="ECO:0000313" key="4">
    <source>
        <dbReference type="Proteomes" id="UP001597545"/>
    </source>
</evidence>
<keyword evidence="4" id="KW-1185">Reference proteome</keyword>
<dbReference type="InterPro" id="IPR036291">
    <property type="entry name" value="NAD(P)-bd_dom_sf"/>
</dbReference>
<dbReference type="InterPro" id="IPR037108">
    <property type="entry name" value="TM1727-like_C_sf"/>
</dbReference>
<dbReference type="InterPro" id="IPR008927">
    <property type="entry name" value="6-PGluconate_DH-like_C_sf"/>
</dbReference>
<feature type="domain" description="Putative oxidoreductase/dehydrogenase Rossmann-like" evidence="1">
    <location>
        <begin position="3"/>
        <end position="107"/>
    </location>
</feature>
<reference evidence="4" key="1">
    <citation type="journal article" date="2019" name="Int. J. Syst. Evol. Microbiol.">
        <title>The Global Catalogue of Microorganisms (GCM) 10K type strain sequencing project: providing services to taxonomists for standard genome sequencing and annotation.</title>
        <authorList>
            <consortium name="The Broad Institute Genomics Platform"/>
            <consortium name="The Broad Institute Genome Sequencing Center for Infectious Disease"/>
            <person name="Wu L."/>
            <person name="Ma J."/>
        </authorList>
    </citation>
    <scope>NUCLEOTIDE SEQUENCE [LARGE SCALE GENOMIC DNA]</scope>
    <source>
        <strain evidence="4">KCTC 42662</strain>
    </source>
</reference>
<dbReference type="PANTHER" id="PTHR40459:SF1">
    <property type="entry name" value="CONSERVED HYPOTHETICAL ALANINE AND LEUCINE RICH PROTEIN"/>
    <property type="match status" value="1"/>
</dbReference>